<feature type="domain" description="DUF7791" evidence="4">
    <location>
        <begin position="528"/>
        <end position="671"/>
    </location>
</feature>
<dbReference type="Pfam" id="PF24883">
    <property type="entry name" value="NPHP3_N"/>
    <property type="match status" value="1"/>
</dbReference>
<sequence>MSSKSSNEFSDEPSGDDLAVIDLCRKCRGIAAELLTRLNRVKVREGSTHRNWQSFKTALRATWGREEMDTLANQLSEIRSEIEFRVLLNFRETIKSVATRQAQTSHQLTESTQSIINTFLSVRDEFATELQRQAGLLARLQGDKSEVRLAKHGTLQTLDYQDNEGEENALIRGRNSATETLVQEQMTLIIVENSILANLDFATIRDRHEDLEIAHNQTFEWVFKDASIKDRGWSNFVEWLRHDNGLYWVSGKAGSGKSTLMKYIYNHRQTRLELAQWAGFSPFDITGFFFWNSGSEEQRSQRGLLRTLLFETLQTHRELIPKVFPTAWAAWSAKVKTALKFGTGSAKASLIVPEMKVWSLSQLKRAFRNLVDHCRQNSIKLCFIIDGLDEYDGDHDEIADYFTGFSNEPNMKMCISSRPLVVFEEAFDKFPGLKLQNLTHGDISQYVEDNLANHRHMAALTSKSPDQAVRLVGEIVNKADGVFLWVKLVVKSLLQGLRDRNRISDLQKRLRHLPADLEALYEHMLEKMDPFYLEQASQIFQIVLIAQKESVNHQITLLQLSWAEEEDESFAMNATMRPLSEDEIIARCKLMDTRLKSVCSGLLESYDSKYSNTAPDARVVCLHRTVSDFFKKPTVWQNITRHTKDSDFSPHMCLLRSCVLQLKAFKGNHQTPLDMSILRNALRFAQQAEADLGTGFPVLLDQLDAAATYQWRVCDGRSTNAVLDHHRESIQSRKPRTSGIRQSHFTSELLAESENESDHYFDCRSSNEMSREYKYQDTSEKVDRSTAPPSKDILQPASSQPTKASHRIEIALRSRDMPNFEKFEEETRVLRHWTYGIQLPEVRSYRRGIPFYDLAKALGLNHYIAHKDQTGVMVDHDVNHHMLMHNVTIYSRPRGFGESQVPDLAIVERTLTAGADPNFAYEGSSPWEEVLTGFLSHISRYEFDEELWDQNTFRGRQWMTDARKWCAIMKVFLDHGADCAALSKLHYGQQRRRPLAIVHKMPPSLASESRELVSMIHSSLNIPAPEKHSPDQSGVPSPENTEPKSAVKVQTSERAAGGLATYSWVVSWLSGRKSG</sequence>
<feature type="region of interest" description="Disordered" evidence="2">
    <location>
        <begin position="1021"/>
        <end position="1052"/>
    </location>
</feature>
<feature type="domain" description="Nephrocystin 3-like N-terminal" evidence="3">
    <location>
        <begin position="218"/>
        <end position="418"/>
    </location>
</feature>
<dbReference type="EMBL" id="KE145364">
    <property type="protein sequence ID" value="EPE30296.1"/>
    <property type="molecule type" value="Genomic_DNA"/>
</dbReference>
<dbReference type="eggNOG" id="ENOG502SHWY">
    <property type="taxonomic scope" value="Eukaryota"/>
</dbReference>
<protein>
    <submittedName>
        <fullName evidence="5">p-loop containing nucleoside triphosphate hydrolase</fullName>
    </submittedName>
</protein>
<organism evidence="5 6">
    <name type="scientific">Glarea lozoyensis (strain ATCC 20868 / MF5171)</name>
    <dbReference type="NCBI Taxonomy" id="1116229"/>
    <lineage>
        <taxon>Eukaryota</taxon>
        <taxon>Fungi</taxon>
        <taxon>Dikarya</taxon>
        <taxon>Ascomycota</taxon>
        <taxon>Pezizomycotina</taxon>
        <taxon>Leotiomycetes</taxon>
        <taxon>Helotiales</taxon>
        <taxon>Helotiaceae</taxon>
        <taxon>Glarea</taxon>
    </lineage>
</organism>
<dbReference type="HOGENOM" id="CLU_002341_6_1_1"/>
<dbReference type="SUPFAM" id="SSF52540">
    <property type="entry name" value="P-loop containing nucleoside triphosphate hydrolases"/>
    <property type="match status" value="1"/>
</dbReference>
<dbReference type="OrthoDB" id="443402at2759"/>
<feature type="region of interest" description="Disordered" evidence="2">
    <location>
        <begin position="771"/>
        <end position="805"/>
    </location>
</feature>
<dbReference type="GO" id="GO:0016787">
    <property type="term" value="F:hydrolase activity"/>
    <property type="evidence" value="ECO:0007669"/>
    <property type="project" value="UniProtKB-KW"/>
</dbReference>
<dbReference type="Gene3D" id="3.40.50.300">
    <property type="entry name" value="P-loop containing nucleotide triphosphate hydrolases"/>
    <property type="match status" value="1"/>
</dbReference>
<dbReference type="InterPro" id="IPR056693">
    <property type="entry name" value="DUF7791"/>
</dbReference>
<dbReference type="OMA" id="CERTIGG"/>
<evidence type="ECO:0000256" key="1">
    <source>
        <dbReference type="ARBA" id="ARBA00022737"/>
    </source>
</evidence>
<dbReference type="InterPro" id="IPR027417">
    <property type="entry name" value="P-loop_NTPase"/>
</dbReference>
<evidence type="ECO:0000313" key="5">
    <source>
        <dbReference type="EMBL" id="EPE30296.1"/>
    </source>
</evidence>
<name>S3DEC1_GLAL2</name>
<dbReference type="KEGG" id="glz:GLAREA_13019"/>
<proteinExistence type="predicted"/>
<dbReference type="PANTHER" id="PTHR10039">
    <property type="entry name" value="AMELOGENIN"/>
    <property type="match status" value="1"/>
</dbReference>
<dbReference type="Pfam" id="PF25053">
    <property type="entry name" value="DUF7791"/>
    <property type="match status" value="1"/>
</dbReference>
<dbReference type="GeneID" id="19472059"/>
<keyword evidence="5" id="KW-0378">Hydrolase</keyword>
<accession>S3DEC1</accession>
<dbReference type="Proteomes" id="UP000016922">
    <property type="component" value="Unassembled WGS sequence"/>
</dbReference>
<evidence type="ECO:0000313" key="6">
    <source>
        <dbReference type="Proteomes" id="UP000016922"/>
    </source>
</evidence>
<dbReference type="PANTHER" id="PTHR10039:SF5">
    <property type="entry name" value="NACHT DOMAIN-CONTAINING PROTEIN"/>
    <property type="match status" value="1"/>
</dbReference>
<evidence type="ECO:0000259" key="4">
    <source>
        <dbReference type="Pfam" id="PF25053"/>
    </source>
</evidence>
<keyword evidence="6" id="KW-1185">Reference proteome</keyword>
<feature type="compositionally biased region" description="Polar residues" evidence="2">
    <location>
        <begin position="1031"/>
        <end position="1040"/>
    </location>
</feature>
<reference evidence="5 6" key="1">
    <citation type="journal article" date="2013" name="BMC Genomics">
        <title>Genomics-driven discovery of the pneumocandin biosynthetic gene cluster in the fungus Glarea lozoyensis.</title>
        <authorList>
            <person name="Chen L."/>
            <person name="Yue Q."/>
            <person name="Zhang X."/>
            <person name="Xiang M."/>
            <person name="Wang C."/>
            <person name="Li S."/>
            <person name="Che Y."/>
            <person name="Ortiz-Lopez F.J."/>
            <person name="Bills G.F."/>
            <person name="Liu X."/>
            <person name="An Z."/>
        </authorList>
    </citation>
    <scope>NUCLEOTIDE SEQUENCE [LARGE SCALE GENOMIC DNA]</scope>
    <source>
        <strain evidence="6">ATCC 20868 / MF5171</strain>
    </source>
</reference>
<evidence type="ECO:0000259" key="3">
    <source>
        <dbReference type="Pfam" id="PF24883"/>
    </source>
</evidence>
<dbReference type="RefSeq" id="XP_008082689.1">
    <property type="nucleotide sequence ID" value="XM_008084498.1"/>
</dbReference>
<dbReference type="InterPro" id="IPR056884">
    <property type="entry name" value="NPHP3-like_N"/>
</dbReference>
<dbReference type="AlphaFoldDB" id="S3DEC1"/>
<keyword evidence="1" id="KW-0677">Repeat</keyword>
<gene>
    <name evidence="5" type="ORF">GLAREA_13019</name>
</gene>
<evidence type="ECO:0000256" key="2">
    <source>
        <dbReference type="SAM" id="MobiDB-lite"/>
    </source>
</evidence>
<feature type="compositionally biased region" description="Basic and acidic residues" evidence="2">
    <location>
        <begin position="771"/>
        <end position="784"/>
    </location>
</feature>